<dbReference type="InterPro" id="IPR000835">
    <property type="entry name" value="HTH_MarR-typ"/>
</dbReference>
<gene>
    <name evidence="2" type="ORF">HF519_26995</name>
</gene>
<evidence type="ECO:0000313" key="3">
    <source>
        <dbReference type="Proteomes" id="UP000586918"/>
    </source>
</evidence>
<dbReference type="PANTHER" id="PTHR33164">
    <property type="entry name" value="TRANSCRIPTIONAL REGULATOR, MARR FAMILY"/>
    <property type="match status" value="1"/>
</dbReference>
<protein>
    <submittedName>
        <fullName evidence="2">MarR family transcriptional regulator</fullName>
    </submittedName>
</protein>
<dbReference type="AlphaFoldDB" id="A0A848DQX5"/>
<comment type="caution">
    <text evidence="2">The sequence shown here is derived from an EMBL/GenBank/DDBJ whole genome shotgun (WGS) entry which is preliminary data.</text>
</comment>
<dbReference type="Proteomes" id="UP000586918">
    <property type="component" value="Unassembled WGS sequence"/>
</dbReference>
<sequence length="163" mass="17563">MSAGADDGAPADAAADDHERDTLLAAIESHEVVLRRSLTRFGPNPVLDSGLTMQQLRVLMLLSTDGPLAQGDLAQGLHVGLATVTGLIDRLVARGLVERTEDPRDRRIRLARLAPDGVDLIDRIATAGQEVRRRLLTLIDISALRGLEHGLAALRAALEREFP</sequence>
<dbReference type="RefSeq" id="WP_169415804.1">
    <property type="nucleotide sequence ID" value="NZ_JAAXKZ010000158.1"/>
</dbReference>
<dbReference type="Gene3D" id="1.10.10.10">
    <property type="entry name" value="Winged helix-like DNA-binding domain superfamily/Winged helix DNA-binding domain"/>
    <property type="match status" value="1"/>
</dbReference>
<dbReference type="GO" id="GO:0003700">
    <property type="term" value="F:DNA-binding transcription factor activity"/>
    <property type="evidence" value="ECO:0007669"/>
    <property type="project" value="InterPro"/>
</dbReference>
<organism evidence="2 3">
    <name type="scientific">Pseudonocardia bannensis</name>
    <dbReference type="NCBI Taxonomy" id="630973"/>
    <lineage>
        <taxon>Bacteria</taxon>
        <taxon>Bacillati</taxon>
        <taxon>Actinomycetota</taxon>
        <taxon>Actinomycetes</taxon>
        <taxon>Pseudonocardiales</taxon>
        <taxon>Pseudonocardiaceae</taxon>
        <taxon>Pseudonocardia</taxon>
    </lineage>
</organism>
<dbReference type="InterPro" id="IPR039422">
    <property type="entry name" value="MarR/SlyA-like"/>
</dbReference>
<dbReference type="PROSITE" id="PS50995">
    <property type="entry name" value="HTH_MARR_2"/>
    <property type="match status" value="1"/>
</dbReference>
<dbReference type="SMART" id="SM00347">
    <property type="entry name" value="HTH_MARR"/>
    <property type="match status" value="1"/>
</dbReference>
<dbReference type="PANTHER" id="PTHR33164:SF99">
    <property type="entry name" value="MARR FAMILY REGULATORY PROTEIN"/>
    <property type="match status" value="1"/>
</dbReference>
<feature type="domain" description="HTH marR-type" evidence="1">
    <location>
        <begin position="20"/>
        <end position="156"/>
    </location>
</feature>
<evidence type="ECO:0000259" key="1">
    <source>
        <dbReference type="PROSITE" id="PS50995"/>
    </source>
</evidence>
<dbReference type="SUPFAM" id="SSF46785">
    <property type="entry name" value="Winged helix' DNA-binding domain"/>
    <property type="match status" value="1"/>
</dbReference>
<dbReference type="InterPro" id="IPR036388">
    <property type="entry name" value="WH-like_DNA-bd_sf"/>
</dbReference>
<accession>A0A848DQX5</accession>
<dbReference type="GO" id="GO:0006950">
    <property type="term" value="P:response to stress"/>
    <property type="evidence" value="ECO:0007669"/>
    <property type="project" value="TreeGrafter"/>
</dbReference>
<dbReference type="EMBL" id="JAAXKZ010000158">
    <property type="protein sequence ID" value="NMH95138.1"/>
    <property type="molecule type" value="Genomic_DNA"/>
</dbReference>
<name>A0A848DQX5_9PSEU</name>
<proteinExistence type="predicted"/>
<keyword evidence="3" id="KW-1185">Reference proteome</keyword>
<dbReference type="PRINTS" id="PR00598">
    <property type="entry name" value="HTHMARR"/>
</dbReference>
<dbReference type="Pfam" id="PF01047">
    <property type="entry name" value="MarR"/>
    <property type="match status" value="1"/>
</dbReference>
<reference evidence="2 3" key="1">
    <citation type="submission" date="2020-04" db="EMBL/GenBank/DDBJ databases">
        <authorList>
            <person name="Klaysubun C."/>
            <person name="Duangmal K."/>
            <person name="Lipun K."/>
        </authorList>
    </citation>
    <scope>NUCLEOTIDE SEQUENCE [LARGE SCALE GENOMIC DNA]</scope>
    <source>
        <strain evidence="2 3">DSM 45300</strain>
    </source>
</reference>
<evidence type="ECO:0000313" key="2">
    <source>
        <dbReference type="EMBL" id="NMH95138.1"/>
    </source>
</evidence>
<dbReference type="InterPro" id="IPR036390">
    <property type="entry name" value="WH_DNA-bd_sf"/>
</dbReference>